<sequence length="313" mass="34570">MVEMVFVRESKRSMVGDVECVGHEISKVCRVICDPPKRGRLVSTICLVSWLHSTLTSLSCSHFRGSLGLCDAVWLTTQLTSAMPWDLLSRLRSPVRRQPTPGPPLQDAVPQPQGLPAPQLQIDRKILQDPSSYLEAEAEPDLPLGLTPSTRLPAAGSSSNARSRPRPPGLSLEPPPRRNELPSGSSAEITPRRSAINRISKIAAGGEWSTFGRKREHGRTSPPDNLKSPSHSPSQAPTRNSKHLSTTVRRLCSRRAVSPTLPSRTEGIRAPARDHLDNHPTSASLANPHLRRTRFRPNGIRERHKDHLRTQLQ</sequence>
<keyword evidence="3" id="KW-1185">Reference proteome</keyword>
<feature type="compositionally biased region" description="Low complexity" evidence="1">
    <location>
        <begin position="153"/>
        <end position="162"/>
    </location>
</feature>
<feature type="region of interest" description="Disordered" evidence="1">
    <location>
        <begin position="94"/>
        <end position="116"/>
    </location>
</feature>
<organism evidence="2 3">
    <name type="scientific">Boletus edulis BED1</name>
    <dbReference type="NCBI Taxonomy" id="1328754"/>
    <lineage>
        <taxon>Eukaryota</taxon>
        <taxon>Fungi</taxon>
        <taxon>Dikarya</taxon>
        <taxon>Basidiomycota</taxon>
        <taxon>Agaricomycotina</taxon>
        <taxon>Agaricomycetes</taxon>
        <taxon>Agaricomycetidae</taxon>
        <taxon>Boletales</taxon>
        <taxon>Boletineae</taxon>
        <taxon>Boletaceae</taxon>
        <taxon>Boletoideae</taxon>
        <taxon>Boletus</taxon>
    </lineage>
</organism>
<feature type="compositionally biased region" description="Basic and acidic residues" evidence="1">
    <location>
        <begin position="299"/>
        <end position="313"/>
    </location>
</feature>
<protein>
    <submittedName>
        <fullName evidence="2">Uncharacterized protein</fullName>
    </submittedName>
</protein>
<evidence type="ECO:0000313" key="3">
    <source>
        <dbReference type="Proteomes" id="UP001194468"/>
    </source>
</evidence>
<reference evidence="2" key="1">
    <citation type="submission" date="2019-10" db="EMBL/GenBank/DDBJ databases">
        <authorList>
            <consortium name="DOE Joint Genome Institute"/>
            <person name="Kuo A."/>
            <person name="Miyauchi S."/>
            <person name="Kiss E."/>
            <person name="Drula E."/>
            <person name="Kohler A."/>
            <person name="Sanchez-Garcia M."/>
            <person name="Andreopoulos B."/>
            <person name="Barry K.W."/>
            <person name="Bonito G."/>
            <person name="Buee M."/>
            <person name="Carver A."/>
            <person name="Chen C."/>
            <person name="Cichocki N."/>
            <person name="Clum A."/>
            <person name="Culley D."/>
            <person name="Crous P.W."/>
            <person name="Fauchery L."/>
            <person name="Girlanda M."/>
            <person name="Hayes R."/>
            <person name="Keri Z."/>
            <person name="LaButti K."/>
            <person name="Lipzen A."/>
            <person name="Lombard V."/>
            <person name="Magnuson J."/>
            <person name="Maillard F."/>
            <person name="Morin E."/>
            <person name="Murat C."/>
            <person name="Nolan M."/>
            <person name="Ohm R."/>
            <person name="Pangilinan J."/>
            <person name="Pereira M."/>
            <person name="Perotto S."/>
            <person name="Peter M."/>
            <person name="Riley R."/>
            <person name="Sitrit Y."/>
            <person name="Stielow B."/>
            <person name="Szollosi G."/>
            <person name="Zifcakova L."/>
            <person name="Stursova M."/>
            <person name="Spatafora J.W."/>
            <person name="Tedersoo L."/>
            <person name="Vaario L.-M."/>
            <person name="Yamada A."/>
            <person name="Yan M."/>
            <person name="Wang P."/>
            <person name="Xu J."/>
            <person name="Bruns T."/>
            <person name="Baldrian P."/>
            <person name="Vilgalys R."/>
            <person name="Henrissat B."/>
            <person name="Grigoriev I.V."/>
            <person name="Hibbett D."/>
            <person name="Nagy L.G."/>
            <person name="Martin F.M."/>
        </authorList>
    </citation>
    <scope>NUCLEOTIDE SEQUENCE</scope>
    <source>
        <strain evidence="2">BED1</strain>
    </source>
</reference>
<name>A0AAD4BXV8_BOLED</name>
<dbReference type="Proteomes" id="UP001194468">
    <property type="component" value="Unassembled WGS sequence"/>
</dbReference>
<proteinExistence type="predicted"/>
<comment type="caution">
    <text evidence="2">The sequence shown here is derived from an EMBL/GenBank/DDBJ whole genome shotgun (WGS) entry which is preliminary data.</text>
</comment>
<evidence type="ECO:0000313" key="2">
    <source>
        <dbReference type="EMBL" id="KAF8442822.1"/>
    </source>
</evidence>
<feature type="compositionally biased region" description="Polar residues" evidence="1">
    <location>
        <begin position="227"/>
        <end position="246"/>
    </location>
</feature>
<dbReference type="EMBL" id="WHUW01000008">
    <property type="protein sequence ID" value="KAF8442822.1"/>
    <property type="molecule type" value="Genomic_DNA"/>
</dbReference>
<feature type="region of interest" description="Disordered" evidence="1">
    <location>
        <begin position="271"/>
        <end position="313"/>
    </location>
</feature>
<reference evidence="2" key="2">
    <citation type="journal article" date="2020" name="Nat. Commun.">
        <title>Large-scale genome sequencing of mycorrhizal fungi provides insights into the early evolution of symbiotic traits.</title>
        <authorList>
            <person name="Miyauchi S."/>
            <person name="Kiss E."/>
            <person name="Kuo A."/>
            <person name="Drula E."/>
            <person name="Kohler A."/>
            <person name="Sanchez-Garcia M."/>
            <person name="Morin E."/>
            <person name="Andreopoulos B."/>
            <person name="Barry K.W."/>
            <person name="Bonito G."/>
            <person name="Buee M."/>
            <person name="Carver A."/>
            <person name="Chen C."/>
            <person name="Cichocki N."/>
            <person name="Clum A."/>
            <person name="Culley D."/>
            <person name="Crous P.W."/>
            <person name="Fauchery L."/>
            <person name="Girlanda M."/>
            <person name="Hayes R.D."/>
            <person name="Keri Z."/>
            <person name="LaButti K."/>
            <person name="Lipzen A."/>
            <person name="Lombard V."/>
            <person name="Magnuson J."/>
            <person name="Maillard F."/>
            <person name="Murat C."/>
            <person name="Nolan M."/>
            <person name="Ohm R.A."/>
            <person name="Pangilinan J."/>
            <person name="Pereira M.F."/>
            <person name="Perotto S."/>
            <person name="Peter M."/>
            <person name="Pfister S."/>
            <person name="Riley R."/>
            <person name="Sitrit Y."/>
            <person name="Stielow J.B."/>
            <person name="Szollosi G."/>
            <person name="Zifcakova L."/>
            <person name="Stursova M."/>
            <person name="Spatafora J.W."/>
            <person name="Tedersoo L."/>
            <person name="Vaario L.M."/>
            <person name="Yamada A."/>
            <person name="Yan M."/>
            <person name="Wang P."/>
            <person name="Xu J."/>
            <person name="Bruns T."/>
            <person name="Baldrian P."/>
            <person name="Vilgalys R."/>
            <person name="Dunand C."/>
            <person name="Henrissat B."/>
            <person name="Grigoriev I.V."/>
            <person name="Hibbett D."/>
            <person name="Nagy L.G."/>
            <person name="Martin F.M."/>
        </authorList>
    </citation>
    <scope>NUCLEOTIDE SEQUENCE</scope>
    <source>
        <strain evidence="2">BED1</strain>
    </source>
</reference>
<evidence type="ECO:0000256" key="1">
    <source>
        <dbReference type="SAM" id="MobiDB-lite"/>
    </source>
</evidence>
<dbReference type="AlphaFoldDB" id="A0AAD4BXV8"/>
<accession>A0AAD4BXV8</accession>
<gene>
    <name evidence="2" type="ORF">L210DRAFT_3140697</name>
</gene>
<feature type="region of interest" description="Disordered" evidence="1">
    <location>
        <begin position="141"/>
        <end position="246"/>
    </location>
</feature>